<comment type="cofactor">
    <cofactor evidence="1">
        <name>[4Fe-4S] cluster</name>
        <dbReference type="ChEBI" id="CHEBI:49883"/>
    </cofactor>
</comment>
<dbReference type="Gene3D" id="3.40.50.280">
    <property type="entry name" value="Cobalamin-binding domain"/>
    <property type="match status" value="1"/>
</dbReference>
<dbReference type="STRING" id="1653476.THC_0654"/>
<keyword evidence="7" id="KW-0808">Transferase</keyword>
<evidence type="ECO:0000256" key="5">
    <source>
        <dbReference type="ARBA" id="ARBA00023014"/>
    </source>
</evidence>
<dbReference type="PATRIC" id="fig|1653476.3.peg.674"/>
<keyword evidence="3" id="KW-0479">Metal-binding</keyword>
<dbReference type="Pfam" id="PF02310">
    <property type="entry name" value="B12-binding"/>
    <property type="match status" value="1"/>
</dbReference>
<dbReference type="InterPro" id="IPR034530">
    <property type="entry name" value="HpnP-like"/>
</dbReference>
<dbReference type="SFLD" id="SFLDG01123">
    <property type="entry name" value="methyltransferase_(Class_B)"/>
    <property type="match status" value="1"/>
</dbReference>
<proteinExistence type="predicted"/>
<dbReference type="InterPro" id="IPR023404">
    <property type="entry name" value="rSAM_horseshoe"/>
</dbReference>
<dbReference type="GO" id="GO:0051539">
    <property type="term" value="F:4 iron, 4 sulfur cluster binding"/>
    <property type="evidence" value="ECO:0007669"/>
    <property type="project" value="UniProtKB-KW"/>
</dbReference>
<dbReference type="Gene3D" id="3.80.30.20">
    <property type="entry name" value="tm_1862 like domain"/>
    <property type="match status" value="1"/>
</dbReference>
<evidence type="ECO:0000313" key="7">
    <source>
        <dbReference type="EMBL" id="BAU23046.1"/>
    </source>
</evidence>
<evidence type="ECO:0000256" key="1">
    <source>
        <dbReference type="ARBA" id="ARBA00001966"/>
    </source>
</evidence>
<dbReference type="PROSITE" id="PS51918">
    <property type="entry name" value="RADICAL_SAM"/>
    <property type="match status" value="1"/>
</dbReference>
<dbReference type="KEGG" id="cthi:THC_0654"/>
<dbReference type="Pfam" id="PF13282">
    <property type="entry name" value="DUF4070"/>
    <property type="match status" value="1"/>
</dbReference>
<dbReference type="SFLD" id="SFLDS00029">
    <property type="entry name" value="Radical_SAM"/>
    <property type="match status" value="1"/>
</dbReference>
<sequence>MRALLIYPAYPNTFWSFRHALKLIHKKATHPPLGLLTVASLLPKDWKLEIVDLNVNPLSEEVLKKADLVLISAMSVQRDSTDEVIKRAKALGKKVLAGGPLFSTFWRDYEDRVDHLILDEAEITLPRFLVDWEKGNHQKIYRADGEYADLTKSPIPSYHLLNFSPYTSMCIQYSRGCPFNCDFCDVTNLFGHAVRTKSTEQILMELENLYSLGWRGSVFFVDDNFIGGKRKVKEEVLPALIKWQEMHKYPFYFYTQVSINLADDEELRELMVKAGFNSVFIGIETPNEKSLEEAQKKQNLQRDLVENIKKIQKSGLEVMGGFILGFDQDPPDIFEKLINFIQESKIIIAMVGLLNAPPGTKLYQRLLTEGRIKPIFKGDNTDISTNILPKMDYNKLIEGYKKVIRELYNSKAYYKRIEDFLDSFSIKSKFTIDRHYLKFNYGYLLGLGKILLKFGLLEKNKFNFWKIFLKCFIKKREGLSLILAQIASGYHFREIFKEAFENPKG</sequence>
<dbReference type="RefSeq" id="WP_068513253.1">
    <property type="nucleotide sequence ID" value="NZ_AP014945.1"/>
</dbReference>
<reference evidence="8" key="2">
    <citation type="journal article" date="2016" name="Int. J. Syst. Evol. Microbiol.">
        <title>Caldimicrobium thiodismutans sp. nov., a sulfur-disproportionating bacterium isolated from a hot spring.</title>
        <authorList>
            <person name="Kojima H."/>
            <person name="Umezawa K."/>
            <person name="Fukui M."/>
        </authorList>
    </citation>
    <scope>NUCLEOTIDE SEQUENCE [LARGE SCALE GENOMIC DNA]</scope>
    <source>
        <strain evidence="8">TF1</strain>
    </source>
</reference>
<dbReference type="SUPFAM" id="SSF102114">
    <property type="entry name" value="Radical SAM enzymes"/>
    <property type="match status" value="1"/>
</dbReference>
<keyword evidence="4" id="KW-0408">Iron</keyword>
<keyword evidence="5" id="KW-0411">Iron-sulfur</keyword>
<gene>
    <name evidence="7" type="ORF">THC_0654</name>
</gene>
<dbReference type="PANTHER" id="PTHR43409">
    <property type="entry name" value="ANAEROBIC MAGNESIUM-PROTOPORPHYRIN IX MONOMETHYL ESTER CYCLASE-RELATED"/>
    <property type="match status" value="1"/>
</dbReference>
<dbReference type="InterPro" id="IPR007197">
    <property type="entry name" value="rSAM"/>
</dbReference>
<dbReference type="GO" id="GO:0032259">
    <property type="term" value="P:methylation"/>
    <property type="evidence" value="ECO:0007669"/>
    <property type="project" value="UniProtKB-KW"/>
</dbReference>
<dbReference type="InterPro" id="IPR006158">
    <property type="entry name" value="Cobalamin-bd"/>
</dbReference>
<dbReference type="GO" id="GO:0005829">
    <property type="term" value="C:cytosol"/>
    <property type="evidence" value="ECO:0007669"/>
    <property type="project" value="TreeGrafter"/>
</dbReference>
<organism evidence="7 8">
    <name type="scientific">Caldimicrobium thiodismutans</name>
    <dbReference type="NCBI Taxonomy" id="1653476"/>
    <lineage>
        <taxon>Bacteria</taxon>
        <taxon>Pseudomonadati</taxon>
        <taxon>Thermodesulfobacteriota</taxon>
        <taxon>Thermodesulfobacteria</taxon>
        <taxon>Thermodesulfobacteriales</taxon>
        <taxon>Thermodesulfobacteriaceae</taxon>
        <taxon>Caldimicrobium</taxon>
    </lineage>
</organism>
<dbReference type="InterPro" id="IPR006638">
    <property type="entry name" value="Elp3/MiaA/NifB-like_rSAM"/>
</dbReference>
<dbReference type="AlphaFoldDB" id="A0A0U4N1E3"/>
<name>A0A0U4N1E3_9BACT</name>
<keyword evidence="7" id="KW-0489">Methyltransferase</keyword>
<dbReference type="SFLD" id="SFLDF00303">
    <property type="entry name" value="hopanoid_C2-methyltransferase"/>
    <property type="match status" value="1"/>
</dbReference>
<evidence type="ECO:0000256" key="2">
    <source>
        <dbReference type="ARBA" id="ARBA00022691"/>
    </source>
</evidence>
<protein>
    <submittedName>
        <fullName evidence="7">Methyltransferase</fullName>
    </submittedName>
</protein>
<dbReference type="SFLD" id="SFLDG01082">
    <property type="entry name" value="B12-binding_domain_containing"/>
    <property type="match status" value="1"/>
</dbReference>
<dbReference type="InterPro" id="IPR051198">
    <property type="entry name" value="BchE-like"/>
</dbReference>
<dbReference type="PANTHER" id="PTHR43409:SF3">
    <property type="entry name" value="HYPOTHETICAL METHYLTRANSFERASE"/>
    <property type="match status" value="1"/>
</dbReference>
<dbReference type="EMBL" id="AP014945">
    <property type="protein sequence ID" value="BAU23046.1"/>
    <property type="molecule type" value="Genomic_DNA"/>
</dbReference>
<evidence type="ECO:0000259" key="6">
    <source>
        <dbReference type="PROSITE" id="PS51918"/>
    </source>
</evidence>
<dbReference type="GO" id="GO:0031419">
    <property type="term" value="F:cobalamin binding"/>
    <property type="evidence" value="ECO:0007669"/>
    <property type="project" value="InterPro"/>
</dbReference>
<evidence type="ECO:0000256" key="3">
    <source>
        <dbReference type="ARBA" id="ARBA00022723"/>
    </source>
</evidence>
<dbReference type="Proteomes" id="UP000068196">
    <property type="component" value="Chromosome"/>
</dbReference>
<dbReference type="SMART" id="SM00729">
    <property type="entry name" value="Elp3"/>
    <property type="match status" value="1"/>
</dbReference>
<reference evidence="7 8" key="1">
    <citation type="journal article" date="2016" name="Int. J. Syst. Evol. Microbiol.">
        <title>Caldimicrobium thiodismutans sp. nov., a sulfur-disproportionating bacterium isolated from a hot spring, and emended description of the genus Caldimicrobium.</title>
        <authorList>
            <person name="Kojima H."/>
            <person name="Umezawa K."/>
            <person name="Fukui M."/>
        </authorList>
    </citation>
    <scope>NUCLEOTIDE SEQUENCE [LARGE SCALE GENOMIC DNA]</scope>
    <source>
        <strain evidence="7 8">TF1</strain>
    </source>
</reference>
<feature type="domain" description="Radical SAM core" evidence="6">
    <location>
        <begin position="163"/>
        <end position="390"/>
    </location>
</feature>
<dbReference type="InterPro" id="IPR034466">
    <property type="entry name" value="Methyltransferase_Class_B"/>
</dbReference>
<dbReference type="GO" id="GO:0046872">
    <property type="term" value="F:metal ion binding"/>
    <property type="evidence" value="ECO:0007669"/>
    <property type="project" value="UniProtKB-KW"/>
</dbReference>
<accession>A0A0U4N1E3</accession>
<dbReference type="OrthoDB" id="9801424at2"/>
<dbReference type="CDD" id="cd01335">
    <property type="entry name" value="Radical_SAM"/>
    <property type="match status" value="1"/>
</dbReference>
<dbReference type="InterPro" id="IPR058240">
    <property type="entry name" value="rSAM_sf"/>
</dbReference>
<dbReference type="GO" id="GO:0008168">
    <property type="term" value="F:methyltransferase activity"/>
    <property type="evidence" value="ECO:0007669"/>
    <property type="project" value="UniProtKB-KW"/>
</dbReference>
<evidence type="ECO:0000256" key="4">
    <source>
        <dbReference type="ARBA" id="ARBA00023004"/>
    </source>
</evidence>
<dbReference type="Pfam" id="PF04055">
    <property type="entry name" value="Radical_SAM"/>
    <property type="match status" value="1"/>
</dbReference>
<evidence type="ECO:0000313" key="8">
    <source>
        <dbReference type="Proteomes" id="UP000068196"/>
    </source>
</evidence>
<keyword evidence="8" id="KW-1185">Reference proteome</keyword>
<keyword evidence="2" id="KW-0949">S-adenosyl-L-methionine</keyword>
<dbReference type="InterPro" id="IPR025274">
    <property type="entry name" value="DUF4070"/>
</dbReference>